<comment type="caution">
    <text evidence="2">The sequence shown here is derived from an EMBL/GenBank/DDBJ whole genome shotgun (WGS) entry which is preliminary data.</text>
</comment>
<reference evidence="2 3" key="1">
    <citation type="submission" date="2023-07" db="EMBL/GenBank/DDBJ databases">
        <title>Genomic Encyclopedia of Type Strains, Phase IV (KMG-IV): sequencing the most valuable type-strain genomes for metagenomic binning, comparative biology and taxonomic classification.</title>
        <authorList>
            <person name="Goeker M."/>
        </authorList>
    </citation>
    <scope>NUCLEOTIDE SEQUENCE [LARGE SCALE GENOMIC DNA]</scope>
    <source>
        <strain evidence="2 3">DSM 40573</strain>
    </source>
</reference>
<dbReference type="SUPFAM" id="SSF55729">
    <property type="entry name" value="Acyl-CoA N-acyltransferases (Nat)"/>
    <property type="match status" value="1"/>
</dbReference>
<evidence type="ECO:0000259" key="1">
    <source>
        <dbReference type="PROSITE" id="PS51186"/>
    </source>
</evidence>
<proteinExistence type="predicted"/>
<dbReference type="InterPro" id="IPR016181">
    <property type="entry name" value="Acyl_CoA_acyltransferase"/>
</dbReference>
<gene>
    <name evidence="2" type="ORF">QO019_002231</name>
</gene>
<sequence>MGWIRSVGVVPAARGRGLGGFLLRHAFGVFTARGRDTVGLGVDTANATGAPRLYERHGLTLHHAVDTRETVVR</sequence>
<dbReference type="InterPro" id="IPR000182">
    <property type="entry name" value="GNAT_dom"/>
</dbReference>
<dbReference type="CDD" id="cd04301">
    <property type="entry name" value="NAT_SF"/>
    <property type="match status" value="1"/>
</dbReference>
<accession>A0ABU0KDD3</accession>
<dbReference type="PROSITE" id="PS51186">
    <property type="entry name" value="GNAT"/>
    <property type="match status" value="1"/>
</dbReference>
<dbReference type="EMBL" id="JAUSWC010000006">
    <property type="protein sequence ID" value="MDQ0487380.1"/>
    <property type="molecule type" value="Genomic_DNA"/>
</dbReference>
<organism evidence="2 3">
    <name type="scientific">Streptomyces thermodiastaticus</name>
    <dbReference type="NCBI Taxonomy" id="44061"/>
    <lineage>
        <taxon>Bacteria</taxon>
        <taxon>Bacillati</taxon>
        <taxon>Actinomycetota</taxon>
        <taxon>Actinomycetes</taxon>
        <taxon>Kitasatosporales</taxon>
        <taxon>Streptomycetaceae</taxon>
        <taxon>Streptomyces</taxon>
    </lineage>
</organism>
<keyword evidence="3" id="KW-1185">Reference proteome</keyword>
<feature type="domain" description="N-acetyltransferase" evidence="1">
    <location>
        <begin position="1"/>
        <end position="73"/>
    </location>
</feature>
<evidence type="ECO:0000313" key="2">
    <source>
        <dbReference type="EMBL" id="MDQ0487380.1"/>
    </source>
</evidence>
<protein>
    <submittedName>
        <fullName evidence="2">Ribosomal protein S18 acetylase RimI-like enzyme</fullName>
    </submittedName>
</protein>
<dbReference type="Proteomes" id="UP001236795">
    <property type="component" value="Unassembled WGS sequence"/>
</dbReference>
<dbReference type="Gene3D" id="3.40.630.30">
    <property type="match status" value="1"/>
</dbReference>
<name>A0ABU0KDD3_9ACTN</name>
<evidence type="ECO:0000313" key="3">
    <source>
        <dbReference type="Proteomes" id="UP001236795"/>
    </source>
</evidence>
<dbReference type="Pfam" id="PF00583">
    <property type="entry name" value="Acetyltransf_1"/>
    <property type="match status" value="1"/>
</dbReference>